<evidence type="ECO:0000259" key="2">
    <source>
        <dbReference type="Pfam" id="PF03561"/>
    </source>
</evidence>
<gene>
    <name evidence="3" type="ORF">INT46_001461</name>
</gene>
<comment type="caution">
    <text evidence="3">The sequence shown here is derived from an EMBL/GenBank/DDBJ whole genome shotgun (WGS) entry which is preliminary data.</text>
</comment>
<evidence type="ECO:0000313" key="3">
    <source>
        <dbReference type="EMBL" id="KAG2215185.1"/>
    </source>
</evidence>
<dbReference type="InterPro" id="IPR015908">
    <property type="entry name" value="Allantoicase_dom"/>
</dbReference>
<organism evidence="3 4">
    <name type="scientific">Mucor plumbeus</name>
    <dbReference type="NCBI Taxonomy" id="97098"/>
    <lineage>
        <taxon>Eukaryota</taxon>
        <taxon>Fungi</taxon>
        <taxon>Fungi incertae sedis</taxon>
        <taxon>Mucoromycota</taxon>
        <taxon>Mucoromycotina</taxon>
        <taxon>Mucoromycetes</taxon>
        <taxon>Mucorales</taxon>
        <taxon>Mucorineae</taxon>
        <taxon>Mucoraceae</taxon>
        <taxon>Mucor</taxon>
    </lineage>
</organism>
<dbReference type="Gene3D" id="2.60.120.260">
    <property type="entry name" value="Galactose-binding domain-like"/>
    <property type="match status" value="2"/>
</dbReference>
<accession>A0A8H7RR60</accession>
<dbReference type="GO" id="GO:0004037">
    <property type="term" value="F:allantoicase activity"/>
    <property type="evidence" value="ECO:0007669"/>
    <property type="project" value="InterPro"/>
</dbReference>
<feature type="domain" description="Allantoicase" evidence="2">
    <location>
        <begin position="182"/>
        <end position="321"/>
    </location>
</feature>
<dbReference type="Pfam" id="PF03561">
    <property type="entry name" value="Allantoicase"/>
    <property type="match status" value="2"/>
</dbReference>
<evidence type="ECO:0000256" key="1">
    <source>
        <dbReference type="ARBA" id="ARBA00009242"/>
    </source>
</evidence>
<feature type="domain" description="Allantoicase" evidence="2">
    <location>
        <begin position="35"/>
        <end position="163"/>
    </location>
</feature>
<evidence type="ECO:0000313" key="4">
    <source>
        <dbReference type="Proteomes" id="UP000650833"/>
    </source>
</evidence>
<dbReference type="Proteomes" id="UP000650833">
    <property type="component" value="Unassembled WGS sequence"/>
</dbReference>
<keyword evidence="4" id="KW-1185">Reference proteome</keyword>
<comment type="similarity">
    <text evidence="1">Belongs to the allantoicase family.</text>
</comment>
<dbReference type="OrthoDB" id="10266039at2759"/>
<dbReference type="InterPro" id="IPR005164">
    <property type="entry name" value="Allantoicase"/>
</dbReference>
<name>A0A8H7RR60_9FUNG</name>
<dbReference type="PANTHER" id="PTHR12045">
    <property type="entry name" value="ALLANTOICASE"/>
    <property type="match status" value="1"/>
</dbReference>
<dbReference type="GO" id="GO:0000256">
    <property type="term" value="P:allantoin catabolic process"/>
    <property type="evidence" value="ECO:0007669"/>
    <property type="project" value="InterPro"/>
</dbReference>
<reference evidence="3" key="1">
    <citation type="submission" date="2020-12" db="EMBL/GenBank/DDBJ databases">
        <title>Metabolic potential, ecology and presence of endohyphal bacteria is reflected in genomic diversity of Mucoromycotina.</title>
        <authorList>
            <person name="Muszewska A."/>
            <person name="Okrasinska A."/>
            <person name="Steczkiewicz K."/>
            <person name="Drgas O."/>
            <person name="Orlowska M."/>
            <person name="Perlinska-Lenart U."/>
            <person name="Aleksandrzak-Piekarczyk T."/>
            <person name="Szatraj K."/>
            <person name="Zielenkiewicz U."/>
            <person name="Pilsyk S."/>
            <person name="Malc E."/>
            <person name="Mieczkowski P."/>
            <person name="Kruszewska J.S."/>
            <person name="Biernat P."/>
            <person name="Pawlowska J."/>
        </authorList>
    </citation>
    <scope>NUCLEOTIDE SEQUENCE</scope>
    <source>
        <strain evidence="3">CBS 226.32</strain>
    </source>
</reference>
<dbReference type="InterPro" id="IPR008979">
    <property type="entry name" value="Galactose-bd-like_sf"/>
</dbReference>
<proteinExistence type="inferred from homology"/>
<dbReference type="AlphaFoldDB" id="A0A8H7RR60"/>
<dbReference type="SUPFAM" id="SSF49785">
    <property type="entry name" value="Galactose-binding domain-like"/>
    <property type="match status" value="2"/>
</dbReference>
<protein>
    <recommendedName>
        <fullName evidence="2">Allantoicase domain-containing protein</fullName>
    </recommendedName>
</protein>
<sequence length="374" mass="41561">MGNIISTPKHQHLKTTNLKETGFENFTEVSSSIRGGCIELVTDESCGEASNLLKPTKAIRLFNLNDLSDYTDGWLTKRHELVASKIAGFDIDTTGYTDSSPSIANVEGYHSSSLTWKVILPESRINADSHNFFEIKDSDVYSSVRLTVAPGGGVARFRVYGEISPDWSNKTKDYNLASANLGARIVRWTDQRNANKPNILLDNGTKMADGWLTPRSRLEKERNDFVLIQLATTGIIESIIIDTTGFKQNSPQNVFIQGCYSKDVDPHYDSFASWVCLVPQSSVLPGGETTFYLNVKDPITHIRLHLIPDGGIQQIKVIGKPAKKEPKQTLLIKQASEEDDLVEVMLQQEEEETIATVLEQLNKSAVEQLDSVDL</sequence>
<dbReference type="EMBL" id="JAEPRC010000012">
    <property type="protein sequence ID" value="KAG2215185.1"/>
    <property type="molecule type" value="Genomic_DNA"/>
</dbReference>
<dbReference type="PANTHER" id="PTHR12045:SF3">
    <property type="entry name" value="INACTIVE ALLANTOICASE-RELATED"/>
    <property type="match status" value="1"/>
</dbReference>